<organism evidence="2 3">
    <name type="scientific">Chryseobacterium daecheongense</name>
    <dbReference type="NCBI Taxonomy" id="192389"/>
    <lineage>
        <taxon>Bacteria</taxon>
        <taxon>Pseudomonadati</taxon>
        <taxon>Bacteroidota</taxon>
        <taxon>Flavobacteriia</taxon>
        <taxon>Flavobacteriales</taxon>
        <taxon>Weeksellaceae</taxon>
        <taxon>Chryseobacterium group</taxon>
        <taxon>Chryseobacterium</taxon>
    </lineage>
</organism>
<accession>A0ABY2FY93</accession>
<feature type="region of interest" description="Disordered" evidence="1">
    <location>
        <begin position="199"/>
        <end position="226"/>
    </location>
</feature>
<dbReference type="PROSITE" id="PS51257">
    <property type="entry name" value="PROKAR_LIPOPROTEIN"/>
    <property type="match status" value="1"/>
</dbReference>
<dbReference type="EMBL" id="SOQW01000001">
    <property type="protein sequence ID" value="TDX94720.1"/>
    <property type="molecule type" value="Genomic_DNA"/>
</dbReference>
<sequence length="437" mass="49511">MTMRKNYLRLFLLIAFLFTVYSCVHDEVYSSENPVSEVYSSKSFWKEDEKYIKNVIKIYAEHESEIKRMSGIPKWEYAMSMGRYDETFLVVPIVENNKVVSTLSCARFDKKVYFKYDNTPGNIVFFDKMLFGKYTRHKTETNKNNSSSAQKGSICVTNFYSVWFPDNENDYWGSGHWESYSYQNCYSYQDYSNPDFNEGGSSGGFDYGGGGGSGSTTDPNNPPNLPPCEKLKSQNAKPEFKSKITDLLGKLGLTGETGYVEKTNGTFEYKNVASSSENANSLTLGNPTADMLGFLHTHVNDYTDDDGMMHIGFKIFSPADVIYFNQLVALAQQNGIPLDNIYAVMVSGTGTYQLRFTGNINQIKTVYANTKQQYNEMYIKYFQVNDTKSDELNFLKFMDEQMYVKGVSLVKMNNDGSFTAKTLNADKTGVSDSECPN</sequence>
<keyword evidence="3" id="KW-1185">Reference proteome</keyword>
<evidence type="ECO:0000313" key="2">
    <source>
        <dbReference type="EMBL" id="TDX94720.1"/>
    </source>
</evidence>
<proteinExistence type="predicted"/>
<evidence type="ECO:0000313" key="3">
    <source>
        <dbReference type="Proteomes" id="UP000295709"/>
    </source>
</evidence>
<dbReference type="Proteomes" id="UP000295709">
    <property type="component" value="Unassembled WGS sequence"/>
</dbReference>
<comment type="caution">
    <text evidence="2">The sequence shown here is derived from an EMBL/GenBank/DDBJ whole genome shotgun (WGS) entry which is preliminary data.</text>
</comment>
<evidence type="ECO:0000256" key="1">
    <source>
        <dbReference type="SAM" id="MobiDB-lite"/>
    </source>
</evidence>
<gene>
    <name evidence="2" type="ORF">BCF50_0490</name>
</gene>
<protein>
    <submittedName>
        <fullName evidence="2">Uncharacterized protein</fullName>
    </submittedName>
</protein>
<name>A0ABY2FY93_9FLAO</name>
<reference evidence="2 3" key="1">
    <citation type="submission" date="2019-03" db="EMBL/GenBank/DDBJ databases">
        <title>Genomic Encyclopedia of Archaeal and Bacterial Type Strains, Phase II (KMG-II): from individual species to whole genera.</title>
        <authorList>
            <person name="Goeker M."/>
        </authorList>
    </citation>
    <scope>NUCLEOTIDE SEQUENCE [LARGE SCALE GENOMIC DNA]</scope>
    <source>
        <strain evidence="2 3">DSM 15235</strain>
    </source>
</reference>
<feature type="compositionally biased region" description="Gly residues" evidence="1">
    <location>
        <begin position="200"/>
        <end position="214"/>
    </location>
</feature>